<dbReference type="AlphaFoldDB" id="A0A5N6Y5Q3"/>
<dbReference type="OrthoDB" id="4185642at2759"/>
<accession>A0A5N6Y5Q3</accession>
<dbReference type="InterPro" id="IPR011009">
    <property type="entry name" value="Kinase-like_dom_sf"/>
</dbReference>
<gene>
    <name evidence="1" type="ORF">BDV24DRAFT_151678</name>
</gene>
<evidence type="ECO:0000313" key="1">
    <source>
        <dbReference type="EMBL" id="KAE8340785.1"/>
    </source>
</evidence>
<dbReference type="Gene3D" id="1.10.510.10">
    <property type="entry name" value="Transferase(Phosphotransferase) domain 1"/>
    <property type="match status" value="1"/>
</dbReference>
<sequence length="192" mass="22788">MEIFELTPFDISFEKQLSSCRFSIIFLVVIGGNEYVMKVECGLCDRGIVPKYFGTIDNLDPKLHQPDLKMFLSDQYPLSAVMLEYIPNMQMLHWSNYTKKRMENFIRGLHEIHEARVEHSDIHPRNMMIIEGDPERAIWIDFDRAQTFDLDNITEEQKEWMEFEDELVGEMGVFMDADSLEGHLNHTRMYYY</sequence>
<evidence type="ECO:0008006" key="2">
    <source>
        <dbReference type="Google" id="ProtNLM"/>
    </source>
</evidence>
<dbReference type="SUPFAM" id="SSF56112">
    <property type="entry name" value="Protein kinase-like (PK-like)"/>
    <property type="match status" value="1"/>
</dbReference>
<dbReference type="EMBL" id="ML737145">
    <property type="protein sequence ID" value="KAE8340785.1"/>
    <property type="molecule type" value="Genomic_DNA"/>
</dbReference>
<proteinExistence type="predicted"/>
<name>A0A5N6Y5Q3_9EURO</name>
<reference evidence="1" key="1">
    <citation type="submission" date="2019-04" db="EMBL/GenBank/DDBJ databases">
        <title>Friends and foes A comparative genomics study of 23 Aspergillus species from section Flavi.</title>
        <authorList>
            <consortium name="DOE Joint Genome Institute"/>
            <person name="Kjaerbolling I."/>
            <person name="Vesth T."/>
            <person name="Frisvad J.C."/>
            <person name="Nybo J.L."/>
            <person name="Theobald S."/>
            <person name="Kildgaard S."/>
            <person name="Isbrandt T."/>
            <person name="Kuo A."/>
            <person name="Sato A."/>
            <person name="Lyhne E.K."/>
            <person name="Kogle M.E."/>
            <person name="Wiebenga A."/>
            <person name="Kun R.S."/>
            <person name="Lubbers R.J."/>
            <person name="Makela M.R."/>
            <person name="Barry K."/>
            <person name="Chovatia M."/>
            <person name="Clum A."/>
            <person name="Daum C."/>
            <person name="Haridas S."/>
            <person name="He G."/>
            <person name="LaButti K."/>
            <person name="Lipzen A."/>
            <person name="Mondo S."/>
            <person name="Riley R."/>
            <person name="Salamov A."/>
            <person name="Simmons B.A."/>
            <person name="Magnuson J.K."/>
            <person name="Henrissat B."/>
            <person name="Mortensen U.H."/>
            <person name="Larsen T.O."/>
            <person name="Devries R.P."/>
            <person name="Grigoriev I.V."/>
            <person name="Machida M."/>
            <person name="Baker S.E."/>
            <person name="Andersen M.R."/>
        </authorList>
    </citation>
    <scope>NUCLEOTIDE SEQUENCE</scope>
    <source>
        <strain evidence="1">CBS 117612</strain>
    </source>
</reference>
<dbReference type="Proteomes" id="UP000325558">
    <property type="component" value="Unassembled WGS sequence"/>
</dbReference>
<protein>
    <recommendedName>
        <fullName evidence="2">Protein kinase domain-containing protein</fullName>
    </recommendedName>
</protein>
<organism evidence="1">
    <name type="scientific">Aspergillus arachidicola</name>
    <dbReference type="NCBI Taxonomy" id="656916"/>
    <lineage>
        <taxon>Eukaryota</taxon>
        <taxon>Fungi</taxon>
        <taxon>Dikarya</taxon>
        <taxon>Ascomycota</taxon>
        <taxon>Pezizomycotina</taxon>
        <taxon>Eurotiomycetes</taxon>
        <taxon>Eurotiomycetidae</taxon>
        <taxon>Eurotiales</taxon>
        <taxon>Aspergillaceae</taxon>
        <taxon>Aspergillus</taxon>
        <taxon>Aspergillus subgen. Circumdati</taxon>
    </lineage>
</organism>